<dbReference type="Gene3D" id="3.10.20.90">
    <property type="entry name" value="Phosphatidylinositol 3-kinase Catalytic Subunit, Chain A, domain 1"/>
    <property type="match status" value="1"/>
</dbReference>
<dbReference type="SUPFAM" id="SSF54236">
    <property type="entry name" value="Ubiquitin-like"/>
    <property type="match status" value="1"/>
</dbReference>
<dbReference type="InterPro" id="IPR000626">
    <property type="entry name" value="Ubiquitin-like_dom"/>
</dbReference>
<dbReference type="OrthoDB" id="1640476at2759"/>
<feature type="non-terminal residue" evidence="3">
    <location>
        <position position="1"/>
    </location>
</feature>
<proteinExistence type="predicted"/>
<feature type="domain" description="Ubiquitin-like" evidence="2">
    <location>
        <begin position="197"/>
        <end position="275"/>
    </location>
</feature>
<dbReference type="InterPro" id="IPR032752">
    <property type="entry name" value="DC-UbP/UBTD2_N"/>
</dbReference>
<dbReference type="InterPro" id="IPR029071">
    <property type="entry name" value="Ubiquitin-like_domsf"/>
</dbReference>
<dbReference type="PANTHER" id="PTHR13609">
    <property type="entry name" value="UBIQUITIN DOMAIN CONTAINING 1 PROTEIN-RELATED"/>
    <property type="match status" value="1"/>
</dbReference>
<dbReference type="AlphaFoldDB" id="A0A7R9BKX1"/>
<dbReference type="PROSITE" id="PS50053">
    <property type="entry name" value="UBIQUITIN_2"/>
    <property type="match status" value="1"/>
</dbReference>
<sequence>TLIKSHRTGTVNHRKIEGKFQALCQLFEPVACDVVMLRYNLLGSLSEAFPSMGCCHSSRESIGSVSERKGTQKSRLSTEKIRWKSDVPLTFGQLVSKRDEFWDTAPVFEGRKEIWDALRAAASAFEAEDFDLAQAILDGANIMLPTGSLVECYDELGNRYQLPVYCLSHPLNLVKESLDSEDSLSDVAEPESSKADVFLCCRLSSTGKDDKLAVRLCDTIRIAKRRLQLQQGMEYEPSSQRWFYGGKLLSDSTTVEDCKIPAGHVIQVIVNLASPPQTMEMSCMGRRTTASLMSDNLERPATSPALDPMTQVEILGQRVFIYGIHIQLGVCGVLDMDLNVISFHGTGFNRVAERVAWKTFHITMFSIDADDERSQSIEGWDSEKSPLESLAEIKVAVESSEQYLKFLVEEKNKVEARVRNIENQLDENFVKGSEDLKNLLQSCLSFHSDFGFPSKVFRKQKEEFFRDLEEKRNELEKVVASPQPDVIALHSKWDELKREEAALLRKKATLEGETNEVKSLENCLQALTKQYAREKEAELLALNRFCCSNIKF</sequence>
<protein>
    <recommendedName>
        <fullName evidence="2">Ubiquitin-like domain-containing protein</fullName>
    </recommendedName>
</protein>
<feature type="non-terminal residue" evidence="3">
    <location>
        <position position="552"/>
    </location>
</feature>
<accession>A0A7R9BKX1</accession>
<evidence type="ECO:0000313" key="3">
    <source>
        <dbReference type="EMBL" id="CAD7277226.1"/>
    </source>
</evidence>
<dbReference type="EMBL" id="CAJPEX010000835">
    <property type="protein sequence ID" value="CAG0917378.1"/>
    <property type="molecule type" value="Genomic_DNA"/>
</dbReference>
<keyword evidence="1" id="KW-0175">Coiled coil</keyword>
<evidence type="ECO:0000259" key="2">
    <source>
        <dbReference type="PROSITE" id="PS50053"/>
    </source>
</evidence>
<dbReference type="InterPro" id="IPR039869">
    <property type="entry name" value="UBTD1/2"/>
</dbReference>
<dbReference type="EMBL" id="OA882872">
    <property type="protein sequence ID" value="CAD7277226.1"/>
    <property type="molecule type" value="Genomic_DNA"/>
</dbReference>
<keyword evidence="4" id="KW-1185">Reference proteome</keyword>
<evidence type="ECO:0000256" key="1">
    <source>
        <dbReference type="SAM" id="Coils"/>
    </source>
</evidence>
<gene>
    <name evidence="3" type="ORF">NMOB1V02_LOCUS4961</name>
</gene>
<dbReference type="Gene3D" id="1.20.225.20">
    <property type="entry name" value="Ub domain-containing protein, DC-UbP/UBTD2, N-terminal domain"/>
    <property type="match status" value="1"/>
</dbReference>
<dbReference type="Proteomes" id="UP000678499">
    <property type="component" value="Unassembled WGS sequence"/>
</dbReference>
<dbReference type="Pfam" id="PF00240">
    <property type="entry name" value="ubiquitin"/>
    <property type="match status" value="1"/>
</dbReference>
<evidence type="ECO:0000313" key="4">
    <source>
        <dbReference type="Proteomes" id="UP000678499"/>
    </source>
</evidence>
<name>A0A7R9BKX1_9CRUS</name>
<feature type="coiled-coil region" evidence="1">
    <location>
        <begin position="510"/>
        <end position="537"/>
    </location>
</feature>
<dbReference type="InterPro" id="IPR038169">
    <property type="entry name" value="DC-UbP/UBTD2_N_sf"/>
</dbReference>
<organism evidence="3">
    <name type="scientific">Notodromas monacha</name>
    <dbReference type="NCBI Taxonomy" id="399045"/>
    <lineage>
        <taxon>Eukaryota</taxon>
        <taxon>Metazoa</taxon>
        <taxon>Ecdysozoa</taxon>
        <taxon>Arthropoda</taxon>
        <taxon>Crustacea</taxon>
        <taxon>Oligostraca</taxon>
        <taxon>Ostracoda</taxon>
        <taxon>Podocopa</taxon>
        <taxon>Podocopida</taxon>
        <taxon>Cypridocopina</taxon>
        <taxon>Cypridoidea</taxon>
        <taxon>Cyprididae</taxon>
        <taxon>Notodromas</taxon>
    </lineage>
</organism>
<reference evidence="3" key="1">
    <citation type="submission" date="2020-11" db="EMBL/GenBank/DDBJ databases">
        <authorList>
            <person name="Tran Van P."/>
        </authorList>
    </citation>
    <scope>NUCLEOTIDE SEQUENCE</scope>
</reference>
<dbReference type="Pfam" id="PF16455">
    <property type="entry name" value="UBD"/>
    <property type="match status" value="1"/>
</dbReference>